<evidence type="ECO:0000259" key="11">
    <source>
        <dbReference type="Pfam" id="PF01087"/>
    </source>
</evidence>
<evidence type="ECO:0000256" key="1">
    <source>
        <dbReference type="ARBA" id="ARBA00001107"/>
    </source>
</evidence>
<dbReference type="EMBL" id="QWEH01000014">
    <property type="protein sequence ID" value="RHW30331.1"/>
    <property type="molecule type" value="Genomic_DNA"/>
</dbReference>
<feature type="domain" description="Galactose-1-phosphate uridyl transferase N-terminal" evidence="11">
    <location>
        <begin position="19"/>
        <end position="229"/>
    </location>
</feature>
<dbReference type="GO" id="GO:0006012">
    <property type="term" value="P:galactose metabolic process"/>
    <property type="evidence" value="ECO:0007669"/>
    <property type="project" value="UniProtKB-UniRule"/>
</dbReference>
<dbReference type="Pfam" id="PF02744">
    <property type="entry name" value="GalP_UDP_tr_C"/>
    <property type="match status" value="1"/>
</dbReference>
<protein>
    <recommendedName>
        <fullName evidence="10">Galactose-1-phosphate uridylyltransferase</fullName>
        <shortName evidence="10">Gal-1-P uridylyltransferase</shortName>
        <ecNumber evidence="10">2.7.7.12</ecNumber>
    </recommendedName>
    <alternativeName>
        <fullName evidence="10">UDP-glucose--hexose-1-phosphate uridylyltransferase</fullName>
    </alternativeName>
</protein>
<keyword evidence="9 10" id="KW-0119">Carbohydrate metabolism</keyword>
<evidence type="ECO:0000256" key="8">
    <source>
        <dbReference type="ARBA" id="ARBA00023144"/>
    </source>
</evidence>
<dbReference type="InterPro" id="IPR000766">
    <property type="entry name" value="GalP_uridyl_Trfase_II"/>
</dbReference>
<dbReference type="PROSITE" id="PS01163">
    <property type="entry name" value="GAL_P_UDP_TRANSF_II"/>
    <property type="match status" value="1"/>
</dbReference>
<dbReference type="Pfam" id="PF01087">
    <property type="entry name" value="GalP_UDP_transf"/>
    <property type="match status" value="1"/>
</dbReference>
<comment type="subcellular location">
    <subcellularLocation>
        <location evidence="2 10">Cytoplasm</location>
    </subcellularLocation>
</comment>
<evidence type="ECO:0000256" key="4">
    <source>
        <dbReference type="ARBA" id="ARBA00008706"/>
    </source>
</evidence>
<evidence type="ECO:0000256" key="9">
    <source>
        <dbReference type="ARBA" id="ARBA00023277"/>
    </source>
</evidence>
<evidence type="ECO:0000256" key="2">
    <source>
        <dbReference type="ARBA" id="ARBA00004496"/>
    </source>
</evidence>
<dbReference type="RefSeq" id="WP_095308242.1">
    <property type="nucleotide sequence ID" value="NZ_PHUT01000001.1"/>
</dbReference>
<dbReference type="HAMAP" id="MF_00571">
    <property type="entry name" value="GalP_UDP_trans"/>
    <property type="match status" value="1"/>
</dbReference>
<dbReference type="GO" id="GO:0008108">
    <property type="term" value="F:UDP-glucose:hexose-1-phosphate uridylyltransferase activity"/>
    <property type="evidence" value="ECO:0007669"/>
    <property type="project" value="UniProtKB-UniRule"/>
</dbReference>
<evidence type="ECO:0000256" key="5">
    <source>
        <dbReference type="ARBA" id="ARBA00022490"/>
    </source>
</evidence>
<dbReference type="PIRSF" id="PIRSF006005">
    <property type="entry name" value="GalT_BS"/>
    <property type="match status" value="1"/>
</dbReference>
<name>A0A417YCJ2_9BACI</name>
<dbReference type="OrthoDB" id="2293at2"/>
<accession>A0A417YCJ2</accession>
<keyword evidence="5 10" id="KW-0963">Cytoplasm</keyword>
<proteinExistence type="inferred from homology"/>
<dbReference type="AlphaFoldDB" id="A0A417YCJ2"/>
<evidence type="ECO:0000259" key="12">
    <source>
        <dbReference type="Pfam" id="PF02744"/>
    </source>
</evidence>
<comment type="catalytic activity">
    <reaction evidence="1 10">
        <text>alpha-D-galactose 1-phosphate + UDP-alpha-D-glucose = alpha-D-glucose 1-phosphate + UDP-alpha-D-galactose</text>
        <dbReference type="Rhea" id="RHEA:13989"/>
        <dbReference type="ChEBI" id="CHEBI:58336"/>
        <dbReference type="ChEBI" id="CHEBI:58601"/>
        <dbReference type="ChEBI" id="CHEBI:58885"/>
        <dbReference type="ChEBI" id="CHEBI:66914"/>
        <dbReference type="EC" id="2.7.7.12"/>
    </reaction>
</comment>
<evidence type="ECO:0000256" key="10">
    <source>
        <dbReference type="HAMAP-Rule" id="MF_00571"/>
    </source>
</evidence>
<keyword evidence="6 10" id="KW-0808">Transferase</keyword>
<evidence type="ECO:0000256" key="3">
    <source>
        <dbReference type="ARBA" id="ARBA00004947"/>
    </source>
</evidence>
<evidence type="ECO:0000256" key="6">
    <source>
        <dbReference type="ARBA" id="ARBA00022679"/>
    </source>
</evidence>
<comment type="caution">
    <text evidence="13">The sequence shown here is derived from an EMBL/GenBank/DDBJ whole genome shotgun (WGS) entry which is preliminary data.</text>
</comment>
<keyword evidence="7 10" id="KW-0548">Nucleotidyltransferase</keyword>
<dbReference type="UniPathway" id="UPA00214"/>
<evidence type="ECO:0000313" key="13">
    <source>
        <dbReference type="EMBL" id="RHW30331.1"/>
    </source>
</evidence>
<dbReference type="NCBIfam" id="TIGR01239">
    <property type="entry name" value="galT_2"/>
    <property type="match status" value="1"/>
</dbReference>
<feature type="domain" description="Galactose-1-phosphate uridyl transferase C-terminal" evidence="12">
    <location>
        <begin position="246"/>
        <end position="439"/>
    </location>
</feature>
<dbReference type="NCBIfam" id="NF003629">
    <property type="entry name" value="PRK05270.1-2"/>
    <property type="match status" value="1"/>
</dbReference>
<dbReference type="InterPro" id="IPR005850">
    <property type="entry name" value="GalP_Utransf_C"/>
</dbReference>
<dbReference type="PANTHER" id="PTHR39191">
    <property type="entry name" value="GALACTOSE-1-PHOSPHATE URIDYLYLTRANSFERASE"/>
    <property type="match status" value="1"/>
</dbReference>
<dbReference type="InterPro" id="IPR023425">
    <property type="entry name" value="GalP_uridyl_Trfase_II_CS"/>
</dbReference>
<keyword evidence="8 10" id="KW-0299">Galactose metabolism</keyword>
<dbReference type="InterPro" id="IPR005849">
    <property type="entry name" value="GalP_Utransf_N"/>
</dbReference>
<reference evidence="13 14" key="1">
    <citation type="journal article" date="2007" name="Int. J. Syst. Evol. Microbiol.">
        <title>Oceanobacillus profundus sp. nov., isolated from a deep-sea sediment core.</title>
        <authorList>
            <person name="Kim Y.G."/>
            <person name="Choi D.H."/>
            <person name="Hyun S."/>
            <person name="Cho B.C."/>
        </authorList>
    </citation>
    <scope>NUCLEOTIDE SEQUENCE [LARGE SCALE GENOMIC DNA]</scope>
    <source>
        <strain evidence="13 14">DSM 18246</strain>
    </source>
</reference>
<sequence length="496" mass="57241">MIFQYVNGLIQQAIKAELIEQADNIYVRNQVMNLLNLETFPEEPDCVTDKSIPDMLEKIIEYAIEHEVIEDVFDDKEILTANIMNCFVARPSVIHAAFNEKYEQSPKAATDYFYNLSKNSNYIQMNRIEKNIHFKSDTAYGELDITINLSKPEKDPVQIKREREMKQKLDYPKCLLCVDNEGYTGRTGHPARANHRVIRVPLLGENWYLQYSPYVYYNEHSILLSEEHRDMKIDRKAFERLLTFTEIFPHYFIGSNADLPIVGGSILSHDHYQAGRYDFPMTNAASAFEFILEKFDNVSASVLKWPLSVIRLNSSNKDLLLDAANHILQIWKSYSDELADVKAFTGDTPHNTITPIARSREDVYELDLVLRNNRTSAEHPLGIFHPHADVHHIKKENIGLIEVMGLAVLPARLEMELAEIRQFLIGKSSDVAAYHLEWADQIQSEYGEILDSRMADEILKKELGKKFAKVLEDAGVFKERRAFERFIHTLNKQVAQ</sequence>
<comment type="pathway">
    <text evidence="3 10">Carbohydrate metabolism; galactose metabolism.</text>
</comment>
<evidence type="ECO:0000256" key="7">
    <source>
        <dbReference type="ARBA" id="ARBA00022695"/>
    </source>
</evidence>
<gene>
    <name evidence="10 13" type="primary">galT</name>
    <name evidence="13" type="ORF">D1B32_17320</name>
</gene>
<dbReference type="GO" id="GO:0005737">
    <property type="term" value="C:cytoplasm"/>
    <property type="evidence" value="ECO:0007669"/>
    <property type="project" value="UniProtKB-SubCell"/>
</dbReference>
<keyword evidence="14" id="KW-1185">Reference proteome</keyword>
<dbReference type="PANTHER" id="PTHR39191:SF1">
    <property type="entry name" value="DUF4922 DOMAIN-CONTAINING PROTEIN"/>
    <property type="match status" value="1"/>
</dbReference>
<comment type="similarity">
    <text evidence="4 10">Belongs to the galactose-1-phosphate uridylyltransferase type 2 family.</text>
</comment>
<organism evidence="13 14">
    <name type="scientific">Oceanobacillus profundus</name>
    <dbReference type="NCBI Taxonomy" id="372463"/>
    <lineage>
        <taxon>Bacteria</taxon>
        <taxon>Bacillati</taxon>
        <taxon>Bacillota</taxon>
        <taxon>Bacilli</taxon>
        <taxon>Bacillales</taxon>
        <taxon>Bacillaceae</taxon>
        <taxon>Oceanobacillus</taxon>
    </lineage>
</organism>
<evidence type="ECO:0000313" key="14">
    <source>
        <dbReference type="Proteomes" id="UP000285456"/>
    </source>
</evidence>
<dbReference type="Proteomes" id="UP000285456">
    <property type="component" value="Unassembled WGS sequence"/>
</dbReference>
<dbReference type="EC" id="2.7.7.12" evidence="10"/>